<gene>
    <name evidence="1" type="ORF">FRX31_027104</name>
</gene>
<protein>
    <submittedName>
        <fullName evidence="1">Uncharacterized protein</fullName>
    </submittedName>
</protein>
<proteinExistence type="predicted"/>
<comment type="caution">
    <text evidence="1">The sequence shown here is derived from an EMBL/GenBank/DDBJ whole genome shotgun (WGS) entry which is preliminary data.</text>
</comment>
<dbReference type="AlphaFoldDB" id="A0A7J6VGJ2"/>
<accession>A0A7J6VGJ2</accession>
<dbReference type="Proteomes" id="UP000554482">
    <property type="component" value="Unassembled WGS sequence"/>
</dbReference>
<keyword evidence="2" id="KW-1185">Reference proteome</keyword>
<sequence length="171" mass="18791">MNVPCISKVPIQTTTVEYNDQYGTYVGEASSANLSSSSASIVKDSHVLEHTTSIQQCNGKECFSEPFFPPGFESVVSNNNLRGLETLMFPEIVMGNNNTKSVNWIKNTLIPTVVTLGVTSHRGMKFVESMANKVGDRSIREMIVPNDDDIEKQNYKDSNLVLGECLGSYGD</sequence>
<evidence type="ECO:0000313" key="2">
    <source>
        <dbReference type="Proteomes" id="UP000554482"/>
    </source>
</evidence>
<reference evidence="1 2" key="1">
    <citation type="submission" date="2020-06" db="EMBL/GenBank/DDBJ databases">
        <title>Transcriptomic and genomic resources for Thalictrum thalictroides and T. hernandezii: Facilitating candidate gene discovery in an emerging model plant lineage.</title>
        <authorList>
            <person name="Arias T."/>
            <person name="Riano-Pachon D.M."/>
            <person name="Di Stilio V.S."/>
        </authorList>
    </citation>
    <scope>NUCLEOTIDE SEQUENCE [LARGE SCALE GENOMIC DNA]</scope>
    <source>
        <strain evidence="2">cv. WT478/WT964</strain>
        <tissue evidence="1">Leaves</tissue>
    </source>
</reference>
<evidence type="ECO:0000313" key="1">
    <source>
        <dbReference type="EMBL" id="KAF5183310.1"/>
    </source>
</evidence>
<organism evidence="1 2">
    <name type="scientific">Thalictrum thalictroides</name>
    <name type="common">Rue-anemone</name>
    <name type="synonym">Anemone thalictroides</name>
    <dbReference type="NCBI Taxonomy" id="46969"/>
    <lineage>
        <taxon>Eukaryota</taxon>
        <taxon>Viridiplantae</taxon>
        <taxon>Streptophyta</taxon>
        <taxon>Embryophyta</taxon>
        <taxon>Tracheophyta</taxon>
        <taxon>Spermatophyta</taxon>
        <taxon>Magnoliopsida</taxon>
        <taxon>Ranunculales</taxon>
        <taxon>Ranunculaceae</taxon>
        <taxon>Thalictroideae</taxon>
        <taxon>Thalictrum</taxon>
    </lineage>
</organism>
<dbReference type="EMBL" id="JABWDY010033587">
    <property type="protein sequence ID" value="KAF5183310.1"/>
    <property type="molecule type" value="Genomic_DNA"/>
</dbReference>
<name>A0A7J6VGJ2_THATH</name>